<feature type="transmembrane region" description="Helical" evidence="12">
    <location>
        <begin position="59"/>
        <end position="80"/>
    </location>
</feature>
<dbReference type="OMA" id="LECGHIK"/>
<feature type="transmembrane region" description="Helical" evidence="12">
    <location>
        <begin position="483"/>
        <end position="504"/>
    </location>
</feature>
<evidence type="ECO:0000256" key="7">
    <source>
        <dbReference type="ARBA" id="ARBA00023065"/>
    </source>
</evidence>
<feature type="transmembrane region" description="Helical" evidence="12">
    <location>
        <begin position="328"/>
        <end position="352"/>
    </location>
</feature>
<feature type="transmembrane region" description="Helical" evidence="12">
    <location>
        <begin position="553"/>
        <end position="573"/>
    </location>
</feature>
<dbReference type="OrthoDB" id="428525at2759"/>
<feature type="region of interest" description="Disordered" evidence="13">
    <location>
        <begin position="691"/>
        <end position="726"/>
    </location>
</feature>
<keyword evidence="10 12" id="KW-0868">Chloride</keyword>
<evidence type="ECO:0000313" key="16">
    <source>
        <dbReference type="Proteomes" id="UP000008141"/>
    </source>
</evidence>
<feature type="transmembrane region" description="Helical" evidence="12">
    <location>
        <begin position="373"/>
        <end position="391"/>
    </location>
</feature>
<evidence type="ECO:0000256" key="9">
    <source>
        <dbReference type="ARBA" id="ARBA00023136"/>
    </source>
</evidence>
<dbReference type="InterPro" id="IPR014743">
    <property type="entry name" value="Cl-channel_core"/>
</dbReference>
<feature type="region of interest" description="Disordered" evidence="13">
    <location>
        <begin position="741"/>
        <end position="777"/>
    </location>
</feature>
<feature type="transmembrane region" description="Helical" evidence="12">
    <location>
        <begin position="288"/>
        <end position="308"/>
    </location>
</feature>
<accession>E1ZL94</accession>
<keyword evidence="5" id="KW-0677">Repeat</keyword>
<dbReference type="InterPro" id="IPR051280">
    <property type="entry name" value="Cl-channel/antiporter"/>
</dbReference>
<dbReference type="PANTHER" id="PTHR11689">
    <property type="entry name" value="CHLORIDE CHANNEL PROTEIN CLC FAMILY MEMBER"/>
    <property type="match status" value="1"/>
</dbReference>
<dbReference type="InterPro" id="IPR000644">
    <property type="entry name" value="CBS_dom"/>
</dbReference>
<dbReference type="RefSeq" id="XP_005845465.1">
    <property type="nucleotide sequence ID" value="XM_005845403.1"/>
</dbReference>
<sequence length="846" mass="87861">MLMLIGEGDIRSLGSACSGRAVSKLVATLLAGAAIGVAGQALQSAIEAGVAVHNQLLQTVFATGLGQAFAVEVVVSVSLVLAAGSMVLLFAPMAAGGGVAAVMAALNGNDIPGLLGLDVFVVKLVGCVLSRVATLAVGVEGPMAHLGACLASALCRAEQAFWDWTQERRRPTGSRGSTACLAGYEALPASDEGEPAERQRSAGGASWSAEDVKLELECGHIKAGEEGGEEDEEDREAGSVVAHVDHSLWHRELVSAGVAAGIAGAFGAPLGGILFSCEEACSYWDRKVAWRCLLCAAMATFVHSQLSATSELGILAISGAPSLTPRQWLVQLPLMAAVSAGAGLLGASFNLMRRRLRRLSPPSRTAARSLGEAMAVAALTVAVIAALSAAVGSCRPLPEHWEAGDVVQHLCPDGQYNDLASMFLGSSVFVIKSFIGLGSDAEPLHTSCGPLGACYFSLPSLAALCASYLLLTALSSNLVVPGGLFMPSIMIGGSYGALCGLALARALPGAGIQPGVFAVVATAAALGGVFRSSISIVAILLEGTQGFNQALGIIAAIAISHYVAHLCGTAGVYHDDLEANKKVLFLHEDPPSALRHLTAINIMRSPVVGFDAIVDPVSGRGRLDGFILRSQLLVLLRHRAYCDAGGRYLHIPPAAAPQLEQQLALLMQESTRRSHSGRLLLVFTGGVSPDPTPLRSPLSSWNAEEEEAPPAAEAAEQHAGLASAASVEPPWRAYADRLQRPPRPWSTAAQQQQQQAPGAGAGTPRTPRPGSHQEEEGEAGAFLNLAPVMNRAPLSVRRFTPAARVHRLFLSLSLRHLCVIDRSNAAVGIITRQDLVHAGHAQKSSC</sequence>
<dbReference type="AlphaFoldDB" id="E1ZL94"/>
<dbReference type="SUPFAM" id="SSF81340">
    <property type="entry name" value="Clc chloride channel"/>
    <property type="match status" value="2"/>
</dbReference>
<feature type="transmembrane region" description="Helical" evidence="12">
    <location>
        <begin position="21"/>
        <end position="39"/>
    </location>
</feature>
<dbReference type="Proteomes" id="UP000008141">
    <property type="component" value="Unassembled WGS sequence"/>
</dbReference>
<dbReference type="Pfam" id="PF00571">
    <property type="entry name" value="CBS"/>
    <property type="match status" value="1"/>
</dbReference>
<keyword evidence="16" id="KW-1185">Reference proteome</keyword>
<keyword evidence="9 12" id="KW-0472">Membrane</keyword>
<dbReference type="InterPro" id="IPR046342">
    <property type="entry name" value="CBS_dom_sf"/>
</dbReference>
<feature type="domain" description="CBS" evidence="14">
    <location>
        <begin position="789"/>
        <end position="845"/>
    </location>
</feature>
<evidence type="ECO:0000256" key="13">
    <source>
        <dbReference type="SAM" id="MobiDB-lite"/>
    </source>
</evidence>
<protein>
    <recommendedName>
        <fullName evidence="12">Chloride channel protein</fullName>
    </recommendedName>
</protein>
<feature type="transmembrane region" description="Helical" evidence="12">
    <location>
        <begin position="516"/>
        <end position="541"/>
    </location>
</feature>
<proteinExistence type="inferred from homology"/>
<keyword evidence="7 12" id="KW-0406">Ion transport</keyword>
<evidence type="ECO:0000313" key="15">
    <source>
        <dbReference type="EMBL" id="EFN53363.1"/>
    </source>
</evidence>
<evidence type="ECO:0000256" key="3">
    <source>
        <dbReference type="ARBA" id="ARBA00022448"/>
    </source>
</evidence>
<organism evidence="16">
    <name type="scientific">Chlorella variabilis</name>
    <name type="common">Green alga</name>
    <dbReference type="NCBI Taxonomy" id="554065"/>
    <lineage>
        <taxon>Eukaryota</taxon>
        <taxon>Viridiplantae</taxon>
        <taxon>Chlorophyta</taxon>
        <taxon>core chlorophytes</taxon>
        <taxon>Trebouxiophyceae</taxon>
        <taxon>Chlorellales</taxon>
        <taxon>Chlorellaceae</taxon>
        <taxon>Chlorella clade</taxon>
        <taxon>Chlorella</taxon>
    </lineage>
</organism>
<dbReference type="InterPro" id="IPR001807">
    <property type="entry name" value="ClC"/>
</dbReference>
<dbReference type="PANTHER" id="PTHR11689:SF161">
    <property type="entry name" value="CHLORIDE CHANNEL PROTEIN"/>
    <property type="match status" value="1"/>
</dbReference>
<keyword evidence="4 12" id="KW-0812">Transmembrane</keyword>
<dbReference type="InParanoid" id="E1ZL94"/>
<dbReference type="eggNOG" id="KOG0474">
    <property type="taxonomic scope" value="Eukaryota"/>
</dbReference>
<evidence type="ECO:0000256" key="6">
    <source>
        <dbReference type="ARBA" id="ARBA00022989"/>
    </source>
</evidence>
<dbReference type="Gene3D" id="1.10.3080.10">
    <property type="entry name" value="Clc chloride channel"/>
    <property type="match status" value="1"/>
</dbReference>
<dbReference type="EMBL" id="GL433852">
    <property type="protein sequence ID" value="EFN53363.1"/>
    <property type="molecule type" value="Genomic_DNA"/>
</dbReference>
<evidence type="ECO:0000256" key="8">
    <source>
        <dbReference type="ARBA" id="ARBA00023122"/>
    </source>
</evidence>
<evidence type="ECO:0000256" key="5">
    <source>
        <dbReference type="ARBA" id="ARBA00022737"/>
    </source>
</evidence>
<keyword evidence="3 12" id="KW-0813">Transport</keyword>
<feature type="transmembrane region" description="Helical" evidence="12">
    <location>
        <begin position="419"/>
        <end position="439"/>
    </location>
</feature>
<feature type="transmembrane region" description="Helical" evidence="12">
    <location>
        <begin position="87"/>
        <end position="106"/>
    </location>
</feature>
<dbReference type="Gene3D" id="3.10.580.10">
    <property type="entry name" value="CBS-domain"/>
    <property type="match status" value="1"/>
</dbReference>
<feature type="compositionally biased region" description="Low complexity" evidence="13">
    <location>
        <begin position="747"/>
        <end position="770"/>
    </location>
</feature>
<evidence type="ECO:0000259" key="14">
    <source>
        <dbReference type="PROSITE" id="PS51371"/>
    </source>
</evidence>
<name>E1ZL94_CHLVA</name>
<evidence type="ECO:0000256" key="12">
    <source>
        <dbReference type="RuleBase" id="RU361221"/>
    </source>
</evidence>
<evidence type="ECO:0000256" key="1">
    <source>
        <dbReference type="ARBA" id="ARBA00004141"/>
    </source>
</evidence>
<reference evidence="15 16" key="1">
    <citation type="journal article" date="2010" name="Plant Cell">
        <title>The Chlorella variabilis NC64A genome reveals adaptation to photosymbiosis, coevolution with viruses, and cryptic sex.</title>
        <authorList>
            <person name="Blanc G."/>
            <person name="Duncan G."/>
            <person name="Agarkova I."/>
            <person name="Borodovsky M."/>
            <person name="Gurnon J."/>
            <person name="Kuo A."/>
            <person name="Lindquist E."/>
            <person name="Lucas S."/>
            <person name="Pangilinan J."/>
            <person name="Polle J."/>
            <person name="Salamov A."/>
            <person name="Terry A."/>
            <person name="Yamada T."/>
            <person name="Dunigan D.D."/>
            <person name="Grigoriev I.V."/>
            <person name="Claverie J.M."/>
            <person name="Van Etten J.L."/>
        </authorList>
    </citation>
    <scope>NUCLEOTIDE SEQUENCE [LARGE SCALE GENOMIC DNA]</scope>
    <source>
        <strain evidence="15 16">NC64A</strain>
    </source>
</reference>
<feature type="transmembrane region" description="Helical" evidence="12">
    <location>
        <begin position="451"/>
        <end position="471"/>
    </location>
</feature>
<dbReference type="GeneID" id="17352834"/>
<dbReference type="GO" id="GO:0005254">
    <property type="term" value="F:chloride channel activity"/>
    <property type="evidence" value="ECO:0007669"/>
    <property type="project" value="UniProtKB-UniRule"/>
</dbReference>
<comment type="similarity">
    <text evidence="2 12">Belongs to the chloride channel (TC 2.A.49) family.</text>
</comment>
<dbReference type="PRINTS" id="PR00762">
    <property type="entry name" value="CLCHANNEL"/>
</dbReference>
<evidence type="ECO:0000256" key="2">
    <source>
        <dbReference type="ARBA" id="ARBA00009476"/>
    </source>
</evidence>
<keyword evidence="6 12" id="KW-1133">Transmembrane helix</keyword>
<dbReference type="SUPFAM" id="SSF54631">
    <property type="entry name" value="CBS-domain pair"/>
    <property type="match status" value="1"/>
</dbReference>
<dbReference type="GO" id="GO:0016020">
    <property type="term" value="C:membrane"/>
    <property type="evidence" value="ECO:0007669"/>
    <property type="project" value="UniProtKB-SubCell"/>
</dbReference>
<dbReference type="PROSITE" id="PS51371">
    <property type="entry name" value="CBS"/>
    <property type="match status" value="1"/>
</dbReference>
<evidence type="ECO:0000256" key="10">
    <source>
        <dbReference type="ARBA" id="ARBA00023214"/>
    </source>
</evidence>
<keyword evidence="8 11" id="KW-0129">CBS domain</keyword>
<evidence type="ECO:0000256" key="4">
    <source>
        <dbReference type="ARBA" id="ARBA00022692"/>
    </source>
</evidence>
<comment type="subcellular location">
    <subcellularLocation>
        <location evidence="1 12">Membrane</location>
        <topology evidence="1 12">Multi-pass membrane protein</topology>
    </subcellularLocation>
</comment>
<gene>
    <name evidence="15" type="ORF">CHLNCDRAFT_137114</name>
</gene>
<dbReference type="Pfam" id="PF00654">
    <property type="entry name" value="Voltage_CLC"/>
    <property type="match status" value="2"/>
</dbReference>
<feature type="transmembrane region" description="Helical" evidence="12">
    <location>
        <begin position="253"/>
        <end position="276"/>
    </location>
</feature>
<evidence type="ECO:0000256" key="11">
    <source>
        <dbReference type="PROSITE-ProRule" id="PRU00703"/>
    </source>
</evidence>
<dbReference type="KEGG" id="cvr:CHLNCDRAFT_137114"/>